<dbReference type="SMART" id="SM01388">
    <property type="entry name" value="Mob1_phocein"/>
    <property type="match status" value="1"/>
</dbReference>
<evidence type="ECO:0000313" key="5">
    <source>
        <dbReference type="Proteomes" id="UP000682877"/>
    </source>
</evidence>
<reference evidence="4" key="1">
    <citation type="submission" date="2021-01" db="EMBL/GenBank/DDBJ databases">
        <authorList>
            <person name="Bezrukov I."/>
        </authorList>
    </citation>
    <scope>NUCLEOTIDE SEQUENCE</scope>
</reference>
<dbReference type="InterPro" id="IPR036703">
    <property type="entry name" value="MOB_kinase_act_sf"/>
</dbReference>
<evidence type="ECO:0000259" key="2">
    <source>
        <dbReference type="Pfam" id="PF00931"/>
    </source>
</evidence>
<dbReference type="Gene3D" id="3.80.10.10">
    <property type="entry name" value="Ribonuclease Inhibitor"/>
    <property type="match status" value="4"/>
</dbReference>
<protein>
    <submittedName>
        <fullName evidence="4">Uncharacterized protein</fullName>
    </submittedName>
</protein>
<dbReference type="Gene3D" id="1.20.140.30">
    <property type="entry name" value="MOB kinase activator"/>
    <property type="match status" value="1"/>
</dbReference>
<dbReference type="InterPro" id="IPR002182">
    <property type="entry name" value="NB-ARC"/>
</dbReference>
<dbReference type="PANTHER" id="PTHR22599">
    <property type="entry name" value="MPS ONE BINDER KINASE ACTIVATOR-LIKE MOB"/>
    <property type="match status" value="1"/>
</dbReference>
<dbReference type="Pfam" id="PF00931">
    <property type="entry name" value="NB-ARC"/>
    <property type="match status" value="1"/>
</dbReference>
<feature type="region of interest" description="Disordered" evidence="1">
    <location>
        <begin position="1204"/>
        <end position="1238"/>
    </location>
</feature>
<evidence type="ECO:0000256" key="1">
    <source>
        <dbReference type="SAM" id="MobiDB-lite"/>
    </source>
</evidence>
<dbReference type="SUPFAM" id="SSF52058">
    <property type="entry name" value="L domain-like"/>
    <property type="match status" value="2"/>
</dbReference>
<feature type="domain" description="NB-ARC" evidence="2">
    <location>
        <begin position="15"/>
        <end position="135"/>
    </location>
</feature>
<organism evidence="4 5">
    <name type="scientific">Arabidopsis arenosa</name>
    <name type="common">Sand rock-cress</name>
    <name type="synonym">Cardaminopsis arenosa</name>
    <dbReference type="NCBI Taxonomy" id="38785"/>
    <lineage>
        <taxon>Eukaryota</taxon>
        <taxon>Viridiplantae</taxon>
        <taxon>Streptophyta</taxon>
        <taxon>Embryophyta</taxon>
        <taxon>Tracheophyta</taxon>
        <taxon>Spermatophyta</taxon>
        <taxon>Magnoliopsida</taxon>
        <taxon>eudicotyledons</taxon>
        <taxon>Gunneridae</taxon>
        <taxon>Pentapetalae</taxon>
        <taxon>rosids</taxon>
        <taxon>malvids</taxon>
        <taxon>Brassicales</taxon>
        <taxon>Brassicaceae</taxon>
        <taxon>Camelineae</taxon>
        <taxon>Arabidopsis</taxon>
    </lineage>
</organism>
<feature type="compositionally biased region" description="Low complexity" evidence="1">
    <location>
        <begin position="1229"/>
        <end position="1238"/>
    </location>
</feature>
<dbReference type="Gene3D" id="3.40.50.300">
    <property type="entry name" value="P-loop containing nucleotide triphosphate hydrolases"/>
    <property type="match status" value="1"/>
</dbReference>
<feature type="compositionally biased region" description="Basic and acidic residues" evidence="1">
    <location>
        <begin position="1204"/>
        <end position="1220"/>
    </location>
</feature>
<evidence type="ECO:0000259" key="3">
    <source>
        <dbReference type="Pfam" id="PF23247"/>
    </source>
</evidence>
<evidence type="ECO:0000313" key="4">
    <source>
        <dbReference type="EMBL" id="CAE6187929.1"/>
    </source>
</evidence>
<dbReference type="GO" id="GO:0080141">
    <property type="term" value="P:regulation of jasmonic acid biosynthetic process"/>
    <property type="evidence" value="ECO:0007669"/>
    <property type="project" value="UniProtKB-ARBA"/>
</dbReference>
<dbReference type="InterPro" id="IPR032675">
    <property type="entry name" value="LRR_dom_sf"/>
</dbReference>
<dbReference type="EMBL" id="LR999457">
    <property type="protein sequence ID" value="CAE6187929.1"/>
    <property type="molecule type" value="Genomic_DNA"/>
</dbReference>
<keyword evidence="5" id="KW-1185">Reference proteome</keyword>
<dbReference type="PRINTS" id="PR00364">
    <property type="entry name" value="DISEASERSIST"/>
</dbReference>
<dbReference type="FunFam" id="1.20.140.30:FF:000001">
    <property type="entry name" value="MOB kinase activator 1A"/>
    <property type="match status" value="1"/>
</dbReference>
<gene>
    <name evidence="4" type="ORF">AARE701A_LOCUS19009</name>
</gene>
<dbReference type="SUPFAM" id="SSF52540">
    <property type="entry name" value="P-loop containing nucleoside triphosphate hydrolases"/>
    <property type="match status" value="1"/>
</dbReference>
<dbReference type="Pfam" id="PF23247">
    <property type="entry name" value="LRR_RPS2"/>
    <property type="match status" value="1"/>
</dbReference>
<name>A0A8S2ATQ1_ARAAE</name>
<dbReference type="GO" id="GO:0008283">
    <property type="term" value="P:cell population proliferation"/>
    <property type="evidence" value="ECO:0007669"/>
    <property type="project" value="UniProtKB-ARBA"/>
</dbReference>
<dbReference type="InterPro" id="IPR057135">
    <property type="entry name" value="At4g27190-like_LRR"/>
</dbReference>
<dbReference type="InterPro" id="IPR027417">
    <property type="entry name" value="P-loop_NTPase"/>
</dbReference>
<feature type="domain" description="Disease resistance protein At4g27190-like leucine-rich repeats" evidence="3">
    <location>
        <begin position="1060"/>
        <end position="1136"/>
    </location>
</feature>
<dbReference type="SUPFAM" id="SSF52047">
    <property type="entry name" value="RNI-like"/>
    <property type="match status" value="1"/>
</dbReference>
<dbReference type="Proteomes" id="UP000682877">
    <property type="component" value="Chromosome 7"/>
</dbReference>
<dbReference type="InterPro" id="IPR005301">
    <property type="entry name" value="MOB_kinase_act_fam"/>
</dbReference>
<dbReference type="SUPFAM" id="SSF101152">
    <property type="entry name" value="Mob1/phocein"/>
    <property type="match status" value="1"/>
</dbReference>
<dbReference type="GO" id="GO:0043531">
    <property type="term" value="F:ADP binding"/>
    <property type="evidence" value="ECO:0007669"/>
    <property type="project" value="InterPro"/>
</dbReference>
<proteinExistence type="predicted"/>
<accession>A0A8S2ATQ1</accession>
<sequence length="1467" mass="167109">MDNKQEKQDQIGRDEILKKIMDSLGQDGVPSKTVLVGEAGIGKTWLAKEVAKEVSQLVNQEKSSSYNVLWLHLNKKIEDEKSLYENLAAQLSIIYEFEEGEEPEEFDYSLESLKEKISEEMKKNKKDNLLLILDDEGSITTEKHVMEEIYLQEFSTPGTKKINPQASSTPGTKKINLKDFLKGYSTVKTLVTRRDEREEKESTTIKVSPLTEKESLDLLLDLLRDAEGLLASFTTEDWSVLLQRLCDNGEIKESSLMSCILSKSKGLPAAIVVLVKSLKSIKSLSAKQRKIFKELILSSKSLDAAAASKNAIDRSLYNPVLRLCYELLKPDETVKRPVIACFWHILDFYKYSGCAYYRDLIVHWMLEGYFDPVKSVEKAYQEGHSILMDFMNRGILKIQDDNMVVPEFSMSNLLDLQDCGFFGRSSLGFDRVYGGDKRKGLGKIILIDDMIQTIQSKKKNITTIIASGNRLRREVPGKFFEKPEMQDLEVVVLFEPTFHELVLSLSKLKKLRVLVIRDCDLIDNIDKLMDREGLHVLEISGASSLVNIPDDFFKNMTQLQSLNLSGLAIKSSPSTIENLSMLRCFILRHCSELQDLPNFNVETKKLEVIDIQGARKLESYFDRVKDWKDYKGKNKNFAHLRRLEHLDFSETKIIRLPIFHLKDSINDFSTMPILTRLLLRNCTRLKRLPQLRPLTNLQILDACGATSLVEMLEVCLEEKKELRILDISNTSLPELADTIADVVNLNKLLLRNCCQIEELPSIEKLTHLEIFDVSGCNKLERIDGSFGKMSYLHEVNLSETNLHELPDKISELTNLKELIIRNCTELNALPNLEKLTHLEIFDVSGCTELETIEGSFENLSCLHKVNLSGTNLCELPDKISELSNLKELIIRNCTELNALPNLEKLTHLEIFDVSGCTDLDKIEGSFENLSYLREVNFSGTNLKTFPELPKQSILCSSKRIVLADSSCLERDQWSQIKECLAMKSEGSSFSNVAEKTREKLLYHGNRYRVLDPEVPLNIDIVDIKRATDLKIDSFANAEYVSIAENGSKSVSSIFDECQMRSVKGCWVERCKNMDVLFESDEQQEKEKSSSLSSLENLWISNLPLLTSLCSSKGGFIFKNLKKLSVDCCPRITSLFPEIPDNLEILRVKFCDKLERLFEVEAGELSKLRKLQLLDLPVLSVLGANFPNLEKCTIEKCPKLKARQDEVTRRTTDEISEDHQPHNKNIGPETQTPTQPTKATDTTRLTFELVSLPDKANESIRAWKTFRPKKSAPSGTKGAQLRKHIDATLGSGNLREAVKLPPGEDLNEWLAVNTVDFFNQVNLLFGTLTEFCTPENCSTMTAGPKYEYRWADGVQIKKPIEVSAPKYVEYLMDWIETQLDDETIFPQKLGAAFPPNFKEVVKTIFKRLFRVYAHIYHSHFQKIVSLKEEAHLNTCFKHFILFTHEFVLIDKKELAPLQELIESIIAPY</sequence>
<dbReference type="Pfam" id="PF03637">
    <property type="entry name" value="Mob1_phocein"/>
    <property type="match status" value="1"/>
</dbReference>